<feature type="compositionally biased region" description="Basic and acidic residues" evidence="1">
    <location>
        <begin position="11"/>
        <end position="23"/>
    </location>
</feature>
<comment type="caution">
    <text evidence="2">The sequence shown here is derived from an EMBL/GenBank/DDBJ whole genome shotgun (WGS) entry which is preliminary data.</text>
</comment>
<dbReference type="PANTHER" id="PTHR47877:SF3">
    <property type="entry name" value="LATE EMBRYOGENESIS ABUNDANT DOMAIN-CONTAINING PROTEIN _ LEA DOMAIN-CONTAINING PROTEIN"/>
    <property type="match status" value="1"/>
</dbReference>
<accession>A0ABQ8GY45</accession>
<keyword evidence="3" id="KW-1185">Reference proteome</keyword>
<feature type="region of interest" description="Disordered" evidence="1">
    <location>
        <begin position="603"/>
        <end position="631"/>
    </location>
</feature>
<dbReference type="Proteomes" id="UP000827721">
    <property type="component" value="Unassembled WGS sequence"/>
</dbReference>
<evidence type="ECO:0000313" key="3">
    <source>
        <dbReference type="Proteomes" id="UP000827721"/>
    </source>
</evidence>
<feature type="compositionally biased region" description="Basic and acidic residues" evidence="1">
    <location>
        <begin position="553"/>
        <end position="566"/>
    </location>
</feature>
<feature type="compositionally biased region" description="Basic and acidic residues" evidence="1">
    <location>
        <begin position="520"/>
        <end position="529"/>
    </location>
</feature>
<gene>
    <name evidence="2" type="ORF">JRO89_XSUnG0139700</name>
</gene>
<evidence type="ECO:0000313" key="2">
    <source>
        <dbReference type="EMBL" id="KAH7519087.1"/>
    </source>
</evidence>
<feature type="compositionally biased region" description="Basic and acidic residues" evidence="1">
    <location>
        <begin position="208"/>
        <end position="223"/>
    </location>
</feature>
<feature type="region of interest" description="Disordered" evidence="1">
    <location>
        <begin position="1"/>
        <end position="273"/>
    </location>
</feature>
<evidence type="ECO:0008006" key="4">
    <source>
        <dbReference type="Google" id="ProtNLM"/>
    </source>
</evidence>
<reference evidence="2 3" key="1">
    <citation type="submission" date="2021-02" db="EMBL/GenBank/DDBJ databases">
        <title>Plant Genome Project.</title>
        <authorList>
            <person name="Zhang R.-G."/>
        </authorList>
    </citation>
    <scope>NUCLEOTIDE SEQUENCE [LARGE SCALE GENOMIC DNA]</scope>
    <source>
        <tissue evidence="2">Leaves</tissue>
    </source>
</reference>
<feature type="region of interest" description="Disordered" evidence="1">
    <location>
        <begin position="552"/>
        <end position="574"/>
    </location>
</feature>
<dbReference type="EMBL" id="JAFEMO010000358">
    <property type="protein sequence ID" value="KAH7519087.1"/>
    <property type="molecule type" value="Genomic_DNA"/>
</dbReference>
<feature type="compositionally biased region" description="Basic and acidic residues" evidence="1">
    <location>
        <begin position="35"/>
        <end position="54"/>
    </location>
</feature>
<protein>
    <recommendedName>
        <fullName evidence="4">Seed biotin-containing protein SBP65</fullName>
    </recommendedName>
</protein>
<name>A0ABQ8GY45_9ROSI</name>
<feature type="compositionally biased region" description="Basic and acidic residues" evidence="1">
    <location>
        <begin position="107"/>
        <end position="137"/>
    </location>
</feature>
<sequence>MASEQVLRDNTTSEREVQIEKVPKITSHFESLTVHVKDADESGKDRTHDSRDRSANIVGGVGGPGKAGDRDVGGDQKQREKEQDQHEPEQQIRGPYAVGKFEMSGSEQERPSAEVKGREERPSTEVKGREEHHEQEKSTTQSTGKVEGRQQQEQCIEVRGKGGGHKEQEQSKEMRGKEEGRGQQKQPSLEEISKLRGTAQQSSMEAIKAAEERYNQVKEEARHKLGGATEYAAEKGSQVKDTFSQGAQSTSQLVAEKGSQAKDTALEKGSQAKDTLLQGAQRTSQLVAEKGSQAKDTALEKGSQAKDTLYNYTVPKAEQAKYYALEKASQAKDIAIDSSKKVASYTEEKAAAAKDVTVESGKGASEYAGNVAADVKDKAVVAGWSTAHSTTEKAMEGTGVMAKVAQYTAEKAVEGTKAAARAVQEAAGYAGHKAVEIASKPLGAAKETVVATGESMKDYTARKKEEAEREYDAKQSQRGQDRVLLVLSTDVGDLLLLFEDTEWSYQGGGETEQSYQGGDNKGESLTRKAEEKIEEYARPVASTIRQTLGGVEEQGKQMAEQHEGENRGGGAGAAAAEMLSAIGETVVEIAETTKDFMVGERSIGEKIVGHDDRSSQVESGKHEEARREQTN</sequence>
<evidence type="ECO:0000256" key="1">
    <source>
        <dbReference type="SAM" id="MobiDB-lite"/>
    </source>
</evidence>
<feature type="compositionally biased region" description="Basic and acidic residues" evidence="1">
    <location>
        <begin position="146"/>
        <end position="182"/>
    </location>
</feature>
<feature type="compositionally biased region" description="Basic and acidic residues" evidence="1">
    <location>
        <begin position="67"/>
        <end position="90"/>
    </location>
</feature>
<organism evidence="2 3">
    <name type="scientific">Xanthoceras sorbifolium</name>
    <dbReference type="NCBI Taxonomy" id="99658"/>
    <lineage>
        <taxon>Eukaryota</taxon>
        <taxon>Viridiplantae</taxon>
        <taxon>Streptophyta</taxon>
        <taxon>Embryophyta</taxon>
        <taxon>Tracheophyta</taxon>
        <taxon>Spermatophyta</taxon>
        <taxon>Magnoliopsida</taxon>
        <taxon>eudicotyledons</taxon>
        <taxon>Gunneridae</taxon>
        <taxon>Pentapetalae</taxon>
        <taxon>rosids</taxon>
        <taxon>malvids</taxon>
        <taxon>Sapindales</taxon>
        <taxon>Sapindaceae</taxon>
        <taxon>Xanthoceroideae</taxon>
        <taxon>Xanthoceras</taxon>
    </lineage>
</organism>
<proteinExistence type="predicted"/>
<feature type="compositionally biased region" description="Polar residues" evidence="1">
    <location>
        <begin position="239"/>
        <end position="253"/>
    </location>
</feature>
<dbReference type="PANTHER" id="PTHR47877">
    <property type="entry name" value="LATE EMBRYOGENESIS ABUNDANT DOMAIN-CONTAINING PROTEIN / LEA DOMAIN-CONTAINING PROTEIN"/>
    <property type="match status" value="1"/>
</dbReference>
<feature type="region of interest" description="Disordered" evidence="1">
    <location>
        <begin position="506"/>
        <end position="529"/>
    </location>
</feature>